<feature type="compositionally biased region" description="Polar residues" evidence="1">
    <location>
        <begin position="11"/>
        <end position="32"/>
    </location>
</feature>
<sequence>MPDDLVKEQDMSNLDNLQSVQCIPGSESASSTEDAEKRSPLDNCVLEKVTKSEAVQTAPAPEKDDRLDDQLEEQVPLFPGGRPRGRVNAPTSAAKPEPTKPTSK</sequence>
<feature type="compositionally biased region" description="Basic and acidic residues" evidence="1">
    <location>
        <begin position="1"/>
        <end position="10"/>
    </location>
</feature>
<evidence type="ECO:0000256" key="1">
    <source>
        <dbReference type="SAM" id="MobiDB-lite"/>
    </source>
</evidence>
<dbReference type="AlphaFoldDB" id="A0A9P3USD8"/>
<reference evidence="2" key="1">
    <citation type="submission" date="2022-07" db="EMBL/GenBank/DDBJ databases">
        <title>The genome of Lyophyllum shimeji provides insight into the initial evolution of ectomycorrhizal fungal genome.</title>
        <authorList>
            <person name="Kobayashi Y."/>
            <person name="Shibata T."/>
            <person name="Hirakawa H."/>
            <person name="Shigenobu S."/>
            <person name="Nishiyama T."/>
            <person name="Yamada A."/>
            <person name="Hasebe M."/>
            <person name="Kawaguchi M."/>
        </authorList>
    </citation>
    <scope>NUCLEOTIDE SEQUENCE</scope>
    <source>
        <strain evidence="2">AT787</strain>
    </source>
</reference>
<protein>
    <submittedName>
        <fullName evidence="2">Uncharacterized protein</fullName>
    </submittedName>
</protein>
<evidence type="ECO:0000313" key="3">
    <source>
        <dbReference type="Proteomes" id="UP001063166"/>
    </source>
</evidence>
<name>A0A9P3USD8_LYOSH</name>
<organism evidence="2 3">
    <name type="scientific">Lyophyllum shimeji</name>
    <name type="common">Hon-shimeji</name>
    <name type="synonym">Tricholoma shimeji</name>
    <dbReference type="NCBI Taxonomy" id="47721"/>
    <lineage>
        <taxon>Eukaryota</taxon>
        <taxon>Fungi</taxon>
        <taxon>Dikarya</taxon>
        <taxon>Basidiomycota</taxon>
        <taxon>Agaricomycotina</taxon>
        <taxon>Agaricomycetes</taxon>
        <taxon>Agaricomycetidae</taxon>
        <taxon>Agaricales</taxon>
        <taxon>Tricholomatineae</taxon>
        <taxon>Lyophyllaceae</taxon>
        <taxon>Lyophyllum</taxon>
    </lineage>
</organism>
<dbReference type="Proteomes" id="UP001063166">
    <property type="component" value="Unassembled WGS sequence"/>
</dbReference>
<proteinExistence type="predicted"/>
<dbReference type="EMBL" id="BRPK01000011">
    <property type="protein sequence ID" value="GLB42355.1"/>
    <property type="molecule type" value="Genomic_DNA"/>
</dbReference>
<evidence type="ECO:0000313" key="2">
    <source>
        <dbReference type="EMBL" id="GLB42355.1"/>
    </source>
</evidence>
<gene>
    <name evidence="2" type="ORF">LshimejAT787_1103700</name>
</gene>
<comment type="caution">
    <text evidence="2">The sequence shown here is derived from an EMBL/GenBank/DDBJ whole genome shotgun (WGS) entry which is preliminary data.</text>
</comment>
<keyword evidence="3" id="KW-1185">Reference proteome</keyword>
<feature type="region of interest" description="Disordered" evidence="1">
    <location>
        <begin position="1"/>
        <end position="104"/>
    </location>
</feature>
<accession>A0A9P3USD8</accession>